<gene>
    <name evidence="1" type="ORF">PVAND_011842</name>
</gene>
<dbReference type="Gene3D" id="1.20.120.20">
    <property type="entry name" value="Apolipoprotein"/>
    <property type="match status" value="1"/>
</dbReference>
<organism evidence="1 2">
    <name type="scientific">Polypedilum vanderplanki</name>
    <name type="common">Sleeping chironomid midge</name>
    <dbReference type="NCBI Taxonomy" id="319348"/>
    <lineage>
        <taxon>Eukaryota</taxon>
        <taxon>Metazoa</taxon>
        <taxon>Ecdysozoa</taxon>
        <taxon>Arthropoda</taxon>
        <taxon>Hexapoda</taxon>
        <taxon>Insecta</taxon>
        <taxon>Pterygota</taxon>
        <taxon>Neoptera</taxon>
        <taxon>Endopterygota</taxon>
        <taxon>Diptera</taxon>
        <taxon>Nematocera</taxon>
        <taxon>Chironomoidea</taxon>
        <taxon>Chironomidae</taxon>
        <taxon>Chironominae</taxon>
        <taxon>Polypedilum</taxon>
        <taxon>Polypedilum</taxon>
    </lineage>
</organism>
<accession>A0A9J6CLG5</accession>
<dbReference type="Pfam" id="PF07464">
    <property type="entry name" value="ApoLp-III"/>
    <property type="match status" value="1"/>
</dbReference>
<evidence type="ECO:0008006" key="3">
    <source>
        <dbReference type="Google" id="ProtNLM"/>
    </source>
</evidence>
<dbReference type="SUPFAM" id="SSF47857">
    <property type="entry name" value="Apolipophorin-III"/>
    <property type="match status" value="1"/>
</dbReference>
<dbReference type="GO" id="GO:0006869">
    <property type="term" value="P:lipid transport"/>
    <property type="evidence" value="ECO:0007669"/>
    <property type="project" value="InterPro"/>
</dbReference>
<dbReference type="EMBL" id="JADBJN010000001">
    <property type="protein sequence ID" value="KAG5682491.1"/>
    <property type="molecule type" value="Genomic_DNA"/>
</dbReference>
<name>A0A9J6CLG5_POLVA</name>
<dbReference type="GO" id="GO:0005576">
    <property type="term" value="C:extracellular region"/>
    <property type="evidence" value="ECO:0007669"/>
    <property type="project" value="InterPro"/>
</dbReference>
<comment type="caution">
    <text evidence="1">The sequence shown here is derived from an EMBL/GenBank/DDBJ whole genome shotgun (WGS) entry which is preliminary data.</text>
</comment>
<reference evidence="1" key="1">
    <citation type="submission" date="2021-03" db="EMBL/GenBank/DDBJ databases">
        <title>Chromosome level genome of the anhydrobiotic midge Polypedilum vanderplanki.</title>
        <authorList>
            <person name="Yoshida Y."/>
            <person name="Kikawada T."/>
            <person name="Gusev O."/>
        </authorList>
    </citation>
    <scope>NUCLEOTIDE SEQUENCE</scope>
    <source>
        <strain evidence="1">NIAS01</strain>
        <tissue evidence="1">Whole body or cell culture</tissue>
    </source>
</reference>
<evidence type="ECO:0000313" key="2">
    <source>
        <dbReference type="Proteomes" id="UP001107558"/>
    </source>
</evidence>
<keyword evidence="2" id="KW-1185">Reference proteome</keyword>
<dbReference type="Proteomes" id="UP001107558">
    <property type="component" value="Chromosome 1"/>
</dbReference>
<proteinExistence type="predicted"/>
<sequence>MCLFQIAISAPAEKSLAEQAQETIANVQKQAQDAVQQFNVKVLETVGVRNNEELVNTVQTRAQTYATQIKGVADQISAQAAQNKGQIDGVVQNIAKQISDSAAKILGNDDPAKVDQLQKTFTNVLDQANTLNTRLGEEGTSLQAIFNDALAKLYDNTINTAKSLAQQLDAAKKN</sequence>
<dbReference type="GO" id="GO:0008289">
    <property type="term" value="F:lipid binding"/>
    <property type="evidence" value="ECO:0007669"/>
    <property type="project" value="InterPro"/>
</dbReference>
<dbReference type="AlphaFoldDB" id="A0A9J6CLG5"/>
<evidence type="ECO:0000313" key="1">
    <source>
        <dbReference type="EMBL" id="KAG5682491.1"/>
    </source>
</evidence>
<dbReference type="OrthoDB" id="7789132at2759"/>
<dbReference type="InterPro" id="IPR010009">
    <property type="entry name" value="ApoLp-III"/>
</dbReference>
<protein>
    <recommendedName>
        <fullName evidence="3">Apolipophorin-III</fullName>
    </recommendedName>
</protein>